<dbReference type="EMBL" id="AP003418">
    <property type="protein sequence ID" value="BAD82358.1"/>
    <property type="molecule type" value="Genomic_DNA"/>
</dbReference>
<feature type="compositionally biased region" description="Basic residues" evidence="1">
    <location>
        <begin position="9"/>
        <end position="28"/>
    </location>
</feature>
<organism evidence="2">
    <name type="scientific">Oryza sativa subsp. japonica</name>
    <name type="common">Rice</name>
    <dbReference type="NCBI Taxonomy" id="39947"/>
    <lineage>
        <taxon>Eukaryota</taxon>
        <taxon>Viridiplantae</taxon>
        <taxon>Streptophyta</taxon>
        <taxon>Embryophyta</taxon>
        <taxon>Tracheophyta</taxon>
        <taxon>Spermatophyta</taxon>
        <taxon>Magnoliopsida</taxon>
        <taxon>Liliopsida</taxon>
        <taxon>Poales</taxon>
        <taxon>Poaceae</taxon>
        <taxon>BOP clade</taxon>
        <taxon>Oryzoideae</taxon>
        <taxon>Oryzeae</taxon>
        <taxon>Oryzinae</taxon>
        <taxon>Oryza</taxon>
        <taxon>Oryza sativa</taxon>
    </lineage>
</organism>
<evidence type="ECO:0000256" key="1">
    <source>
        <dbReference type="SAM" id="MobiDB-lite"/>
    </source>
</evidence>
<gene>
    <name evidence="2" type="primary">P0506A10.26</name>
</gene>
<accession>Q5N851</accession>
<name>Q5N851_ORYSJ</name>
<dbReference type="Proteomes" id="UP000817658">
    <property type="component" value="Chromosome 1"/>
</dbReference>
<proteinExistence type="predicted"/>
<feature type="region of interest" description="Disordered" evidence="1">
    <location>
        <begin position="1"/>
        <end position="28"/>
    </location>
</feature>
<protein>
    <submittedName>
        <fullName evidence="2">Uncharacterized protein</fullName>
    </submittedName>
</protein>
<sequence>MAAREGGHHRCRQRIQQREDRKRHRHRRCAKYQIQDSVFRKPHVRKKLSKCNSCIR</sequence>
<reference evidence="2" key="1">
    <citation type="journal article" date="2002" name="Nature">
        <title>The genome sequence and structure of rice chromosome 1.</title>
        <authorList>
            <person name="Sasaki T."/>
            <person name="Matsumoto T."/>
            <person name="Yamamoto K."/>
            <person name="Sakata K."/>
            <person name="Baba T."/>
            <person name="Katayose Y."/>
            <person name="Wu J."/>
            <person name="Niimura Y."/>
            <person name="Cheng Z."/>
            <person name="Nagamura Y."/>
            <person name="Antonio B.A."/>
            <person name="Kanamori H."/>
            <person name="Hosokawa S."/>
            <person name="Masukawa M."/>
            <person name="Arikawa K."/>
            <person name="Chiden Y."/>
            <person name="Hayashi M."/>
            <person name="Okamoto M."/>
            <person name="Ando T."/>
            <person name="Aoki H."/>
            <person name="Arita K."/>
            <person name="Hamada M."/>
            <person name="Harada C."/>
            <person name="Hijishita S."/>
            <person name="Honda M."/>
            <person name="Ichikawa Y."/>
            <person name="Idonuma A."/>
            <person name="Iijima M."/>
            <person name="Ikeda M."/>
            <person name="Ikeno M."/>
            <person name="Itoh S."/>
            <person name="Itoh T."/>
            <person name="Itoh Y."/>
            <person name="Itoh Y."/>
            <person name="Iwabuchi A."/>
            <person name="Kamiya K."/>
            <person name="Karasawa W."/>
            <person name="Katagiri S."/>
            <person name="Kikuta A."/>
            <person name="Kobayashi N."/>
            <person name="Kono I."/>
            <person name="Machita K."/>
            <person name="Maehara T."/>
            <person name="Mizuno H."/>
            <person name="Mizubayashi T."/>
            <person name="Mukai Y."/>
            <person name="Nagasaki H."/>
            <person name="Nakashima M."/>
            <person name="Nakama Y."/>
            <person name="Nakamichi Y."/>
            <person name="Nakamura M."/>
            <person name="Namiki N."/>
            <person name="Negishi M."/>
            <person name="Ohta I."/>
            <person name="Ono N."/>
            <person name="Saji S."/>
            <person name="Sakai K."/>
            <person name="Shibata M."/>
            <person name="Shimokawa T."/>
            <person name="Shomura A."/>
            <person name="Song J."/>
            <person name="Takazaki Y."/>
            <person name="Terasawa K."/>
            <person name="Tsuji K."/>
            <person name="Waki K."/>
            <person name="Yamagata H."/>
            <person name="Yamane H."/>
            <person name="Yoshiki S."/>
            <person name="Yoshihara R."/>
            <person name="Yukawa K."/>
            <person name="Zhong H."/>
            <person name="Iwama H."/>
            <person name="Endo T."/>
            <person name="Ito H."/>
            <person name="Hahn J.H."/>
            <person name="Kim H.I."/>
            <person name="Eun M.Y."/>
            <person name="Yano M."/>
            <person name="Jiang J."/>
            <person name="Gojobori T."/>
        </authorList>
    </citation>
    <scope>NUCLEOTIDE SEQUENCE [LARGE SCALE GENOMIC DNA]</scope>
</reference>
<evidence type="ECO:0000313" key="2">
    <source>
        <dbReference type="EMBL" id="BAD82358.1"/>
    </source>
</evidence>
<dbReference type="AlphaFoldDB" id="Q5N851"/>